<dbReference type="EMBL" id="MU274938">
    <property type="protein sequence ID" value="KAI0084782.1"/>
    <property type="molecule type" value="Genomic_DNA"/>
</dbReference>
<gene>
    <name evidence="1" type="ORF">BDY19DRAFT_897879</name>
</gene>
<name>A0ACB8TRZ3_9APHY</name>
<keyword evidence="1" id="KW-0436">Ligase</keyword>
<organism evidence="1 2">
    <name type="scientific">Irpex rosettiformis</name>
    <dbReference type="NCBI Taxonomy" id="378272"/>
    <lineage>
        <taxon>Eukaryota</taxon>
        <taxon>Fungi</taxon>
        <taxon>Dikarya</taxon>
        <taxon>Basidiomycota</taxon>
        <taxon>Agaricomycotina</taxon>
        <taxon>Agaricomycetes</taxon>
        <taxon>Polyporales</taxon>
        <taxon>Irpicaceae</taxon>
        <taxon>Irpex</taxon>
    </lineage>
</organism>
<protein>
    <submittedName>
        <fullName evidence="1">Mur ligase</fullName>
    </submittedName>
</protein>
<keyword evidence="2" id="KW-1185">Reference proteome</keyword>
<reference evidence="1" key="1">
    <citation type="journal article" date="2021" name="Environ. Microbiol.">
        <title>Gene family expansions and transcriptome signatures uncover fungal adaptations to wood decay.</title>
        <authorList>
            <person name="Hage H."/>
            <person name="Miyauchi S."/>
            <person name="Viragh M."/>
            <person name="Drula E."/>
            <person name="Min B."/>
            <person name="Chaduli D."/>
            <person name="Navarro D."/>
            <person name="Favel A."/>
            <person name="Norest M."/>
            <person name="Lesage-Meessen L."/>
            <person name="Balint B."/>
            <person name="Merenyi Z."/>
            <person name="de Eugenio L."/>
            <person name="Morin E."/>
            <person name="Martinez A.T."/>
            <person name="Baldrian P."/>
            <person name="Stursova M."/>
            <person name="Martinez M.J."/>
            <person name="Novotny C."/>
            <person name="Magnuson J.K."/>
            <person name="Spatafora J.W."/>
            <person name="Maurice S."/>
            <person name="Pangilinan J."/>
            <person name="Andreopoulos W."/>
            <person name="LaButti K."/>
            <person name="Hundley H."/>
            <person name="Na H."/>
            <person name="Kuo A."/>
            <person name="Barry K."/>
            <person name="Lipzen A."/>
            <person name="Henrissat B."/>
            <person name="Riley R."/>
            <person name="Ahrendt S."/>
            <person name="Nagy L.G."/>
            <person name="Grigoriev I.V."/>
            <person name="Martin F."/>
            <person name="Rosso M.N."/>
        </authorList>
    </citation>
    <scope>NUCLEOTIDE SEQUENCE</scope>
    <source>
        <strain evidence="1">CBS 384.51</strain>
    </source>
</reference>
<evidence type="ECO:0000313" key="1">
    <source>
        <dbReference type="EMBL" id="KAI0084782.1"/>
    </source>
</evidence>
<comment type="caution">
    <text evidence="1">The sequence shown here is derived from an EMBL/GenBank/DDBJ whole genome shotgun (WGS) entry which is preliminary data.</text>
</comment>
<evidence type="ECO:0000313" key="2">
    <source>
        <dbReference type="Proteomes" id="UP001055072"/>
    </source>
</evidence>
<accession>A0ACB8TRZ3</accession>
<dbReference type="Proteomes" id="UP001055072">
    <property type="component" value="Unassembled WGS sequence"/>
</dbReference>
<sequence>MSSSKSAINLGLERIRALLGHLPPYTRPTCHIAGTNGKGSVTALLSSILTASSYRVGRFNSPHLVSILDSITIDDSPVLKYTYSDMRQRVETVDRDHNIGASSFELLTATALMIFEDAAVDIAVVEVGMGGRLDATNVISDEQILVSALTAVDLDHQLFLGDTVEKIAIEKAAIARKGRPFVLGFQPHPEVNQVVREVVAKVGGTVIEALVPTKRKRDPKLDGEEPLINRIPPFSVPIDLLLPLKGDHQLQNLGIALTIVSALLVQPDTSLQLHKNITPETIANGVRNTHWPGRLSFHRISLPLPLAHPVSPQEVINTATVTSRFLVLADGAHNPASSTTLASFINNVLGGRISTPSAATNPITLSYVIALSHSPPKKPKDTLSPLFAVAASLLSTTQESHLYQIRVRVAFLRFTSPDGMPWVRPEPPSKLKGLVSPLLSEAEIWTAADSGSEPKEDLKEALNWVTRDQHLKDSEGLIVVAGSLYLVADFYRLLQSQKSVD</sequence>
<proteinExistence type="predicted"/>